<dbReference type="KEGG" id="bmic:BMR1_01G01096"/>
<reference evidence="1 2" key="3">
    <citation type="journal article" date="2016" name="Sci. Rep.">
        <title>Genome-wide diversity and gene expression profiling of Babesia microti isolates identify polymorphic genes that mediate host-pathogen interactions.</title>
        <authorList>
            <person name="Silva J.C."/>
            <person name="Cornillot E."/>
            <person name="McCracken C."/>
            <person name="Usmani-Brown S."/>
            <person name="Dwivedi A."/>
            <person name="Ifeonu O.O."/>
            <person name="Crabtree J."/>
            <person name="Gotia H.T."/>
            <person name="Virji A.Z."/>
            <person name="Reynes C."/>
            <person name="Colinge J."/>
            <person name="Kumar V."/>
            <person name="Lawres L."/>
            <person name="Pazzi J.E."/>
            <person name="Pablo J.V."/>
            <person name="Hung C."/>
            <person name="Brancato J."/>
            <person name="Kumari P."/>
            <person name="Orvis J."/>
            <person name="Tretina K."/>
            <person name="Chibucos M."/>
            <person name="Ott S."/>
            <person name="Sadzewicz L."/>
            <person name="Sengamalay N."/>
            <person name="Shetty A.C."/>
            <person name="Su Q."/>
            <person name="Tallon L."/>
            <person name="Fraser C.M."/>
            <person name="Frutos R."/>
            <person name="Molina D.M."/>
            <person name="Krause P.J."/>
            <person name="Ben Mamoun C."/>
        </authorList>
    </citation>
    <scope>NUCLEOTIDE SEQUENCE [LARGE SCALE GENOMIC DNA]</scope>
    <source>
        <strain evidence="1 2">RI</strain>
    </source>
</reference>
<dbReference type="VEuPathDB" id="PiroplasmaDB:BMR1_01G01096"/>
<sequence>MTKEIFKYLTWRAATEFIDYNLSHSHLCILNRHIFYLHVEKAGGITSS</sequence>
<evidence type="ECO:0000313" key="1">
    <source>
        <dbReference type="EMBL" id="SIO73250.1"/>
    </source>
</evidence>
<accession>A0A1N6LWK7</accession>
<dbReference type="EMBL" id="FO082871">
    <property type="protein sequence ID" value="SIO73250.1"/>
    <property type="molecule type" value="Genomic_DNA"/>
</dbReference>
<proteinExistence type="predicted"/>
<dbReference type="AlphaFoldDB" id="A0A1N6LWK7"/>
<gene>
    <name evidence="1" type="ORF">BMR1_01G01096</name>
</gene>
<evidence type="ECO:0000313" key="2">
    <source>
        <dbReference type="Proteomes" id="UP000002899"/>
    </source>
</evidence>
<dbReference type="Proteomes" id="UP000002899">
    <property type="component" value="Chromosome I"/>
</dbReference>
<protein>
    <submittedName>
        <fullName evidence="1">Uncharacterized protein</fullName>
    </submittedName>
</protein>
<dbReference type="RefSeq" id="XP_021337357.1">
    <property type="nucleotide sequence ID" value="XM_021482075.1"/>
</dbReference>
<keyword evidence="2" id="KW-1185">Reference proteome</keyword>
<dbReference type="GeneID" id="33043599"/>
<reference evidence="1 2" key="1">
    <citation type="journal article" date="2012" name="Nucleic Acids Res.">
        <title>Sequencing of the smallest Apicomplexan genome from the human pathogen Babesia microti.</title>
        <authorList>
            <person name="Cornillot E."/>
            <person name="Hadj-Kaddour K."/>
            <person name="Dassouli A."/>
            <person name="Noel B."/>
            <person name="Ranwez V."/>
            <person name="Vacherie B."/>
            <person name="Augagneur Y."/>
            <person name="Bres V."/>
            <person name="Duclos A."/>
            <person name="Randazzo S."/>
            <person name="Carcy B."/>
            <person name="Debierre-Grockiego F."/>
            <person name="Delbecq S."/>
            <person name="Moubri-Menage K."/>
            <person name="Shams-Eldin H."/>
            <person name="Usmani-Brown S."/>
            <person name="Bringaud F."/>
            <person name="Wincker P."/>
            <person name="Vivares C.P."/>
            <person name="Schwarz R.T."/>
            <person name="Schetters T.P."/>
            <person name="Krause P.J."/>
            <person name="Gorenflot A."/>
            <person name="Berry V."/>
            <person name="Barbe V."/>
            <person name="Ben Mamoun C."/>
        </authorList>
    </citation>
    <scope>NUCLEOTIDE SEQUENCE [LARGE SCALE GENOMIC DNA]</scope>
    <source>
        <strain evidence="1 2">RI</strain>
    </source>
</reference>
<organism evidence="1 2">
    <name type="scientific">Babesia microti (strain RI)</name>
    <dbReference type="NCBI Taxonomy" id="1133968"/>
    <lineage>
        <taxon>Eukaryota</taxon>
        <taxon>Sar</taxon>
        <taxon>Alveolata</taxon>
        <taxon>Apicomplexa</taxon>
        <taxon>Aconoidasida</taxon>
        <taxon>Piroplasmida</taxon>
        <taxon>Babesiidae</taxon>
        <taxon>Babesia</taxon>
    </lineage>
</organism>
<reference evidence="1 2" key="2">
    <citation type="journal article" date="2013" name="PLoS ONE">
        <title>Whole genome mapping and re-organization of the nuclear and mitochondrial genomes of Babesia microti isolates.</title>
        <authorList>
            <person name="Cornillot E."/>
            <person name="Dassouli A."/>
            <person name="Garg A."/>
            <person name="Pachikara N."/>
            <person name="Randazzo S."/>
            <person name="Depoix D."/>
            <person name="Carcy B."/>
            <person name="Delbecq S."/>
            <person name="Frutos R."/>
            <person name="Silva J.C."/>
            <person name="Sutton R."/>
            <person name="Krause P.J."/>
            <person name="Mamoun C.B."/>
        </authorList>
    </citation>
    <scope>NUCLEOTIDE SEQUENCE [LARGE SCALE GENOMIC DNA]</scope>
    <source>
        <strain evidence="1 2">RI</strain>
    </source>
</reference>
<name>A0A1N6LWK7_BABMR</name>